<dbReference type="Pfam" id="PF22491">
    <property type="entry name" value="DUF6988"/>
    <property type="match status" value="1"/>
</dbReference>
<organism evidence="1 2">
    <name type="scientific">Agrilutibacter terrestris</name>
    <dbReference type="NCBI Taxonomy" id="2865112"/>
    <lineage>
        <taxon>Bacteria</taxon>
        <taxon>Pseudomonadati</taxon>
        <taxon>Pseudomonadota</taxon>
        <taxon>Gammaproteobacteria</taxon>
        <taxon>Lysobacterales</taxon>
        <taxon>Lysobacteraceae</taxon>
        <taxon>Agrilutibacter</taxon>
    </lineage>
</organism>
<evidence type="ECO:0000313" key="1">
    <source>
        <dbReference type="EMBL" id="QNP41618.1"/>
    </source>
</evidence>
<keyword evidence="2" id="KW-1185">Reference proteome</keyword>
<protein>
    <submittedName>
        <fullName evidence="1">Uncharacterized protein</fullName>
    </submittedName>
</protein>
<dbReference type="Proteomes" id="UP000516018">
    <property type="component" value="Chromosome"/>
</dbReference>
<dbReference type="EMBL" id="CP060820">
    <property type="protein sequence ID" value="QNP41618.1"/>
    <property type="molecule type" value="Genomic_DNA"/>
</dbReference>
<reference evidence="1 2" key="1">
    <citation type="submission" date="2020-08" db="EMBL/GenBank/DDBJ databases">
        <title>Lysobacter sp. II4 sp. nov., isolated from soil.</title>
        <authorList>
            <person name="Woo C.Y."/>
            <person name="Kim J."/>
        </authorList>
    </citation>
    <scope>NUCLEOTIDE SEQUENCE [LARGE SCALE GENOMIC DNA]</scope>
    <source>
        <strain evidence="1 2">II4</strain>
    </source>
</reference>
<name>A0A7H0G002_9GAMM</name>
<evidence type="ECO:0000313" key="2">
    <source>
        <dbReference type="Proteomes" id="UP000516018"/>
    </source>
</evidence>
<gene>
    <name evidence="1" type="ORF">H8B22_05270</name>
</gene>
<dbReference type="KEGG" id="lsx:H8B22_05270"/>
<accession>A0A7H0G002</accession>
<dbReference type="AlphaFoldDB" id="A0A7H0G002"/>
<dbReference type="RefSeq" id="WP_187713054.1">
    <property type="nucleotide sequence ID" value="NZ_CP060820.1"/>
</dbReference>
<sequence length="214" mass="23602">MNQNIELVLQHSAALHTELDDLWGSFLLPSSDRGRVVAGYCSIVREHVLSQQRLLTFGFDVTAVTLVRPSFESLVRAIWSLKGASEEWIREFLTPPAPEVDARDETIKGPPVDSMLAVIAKHHPQWVHQSLSALKDETWKPMHSYVHGGIRPVLHVLLGCPDPQRVSLVLNGNGFFILATNVLQMACGGAPGRIAEIQRRFARCLPPQSSAGST</sequence>
<proteinExistence type="predicted"/>
<dbReference type="InterPro" id="IPR054257">
    <property type="entry name" value="DUF6988"/>
</dbReference>